<name>A0A843UN72_COLES</name>
<keyword evidence="2" id="KW-1015">Disulfide bond</keyword>
<dbReference type="PANTHER" id="PTHR31614:SF5">
    <property type="entry name" value="ALLERGEN-LIKE PROTEIN BRSN20"/>
    <property type="match status" value="1"/>
</dbReference>
<feature type="compositionally biased region" description="Basic and acidic residues" evidence="3">
    <location>
        <begin position="341"/>
        <end position="364"/>
    </location>
</feature>
<comment type="caution">
    <text evidence="4">The sequence shown here is derived from an EMBL/GenBank/DDBJ whole genome shotgun (WGS) entry which is preliminary data.</text>
</comment>
<evidence type="ECO:0000256" key="3">
    <source>
        <dbReference type="SAM" id="MobiDB-lite"/>
    </source>
</evidence>
<proteinExistence type="inferred from homology"/>
<gene>
    <name evidence="4" type="ORF">Taro_015770</name>
</gene>
<dbReference type="AlphaFoldDB" id="A0A843UN72"/>
<feature type="region of interest" description="Disordered" evidence="3">
    <location>
        <begin position="338"/>
        <end position="379"/>
    </location>
</feature>
<evidence type="ECO:0000313" key="5">
    <source>
        <dbReference type="Proteomes" id="UP000652761"/>
    </source>
</evidence>
<evidence type="ECO:0000256" key="2">
    <source>
        <dbReference type="ARBA" id="ARBA00023157"/>
    </source>
</evidence>
<feature type="compositionally biased region" description="Low complexity" evidence="3">
    <location>
        <begin position="67"/>
        <end position="89"/>
    </location>
</feature>
<keyword evidence="5" id="KW-1185">Reference proteome</keyword>
<dbReference type="PANTHER" id="PTHR31614">
    <property type="entry name" value="PROTEIN DOWNSTREAM OF FLC-RELATED"/>
    <property type="match status" value="1"/>
</dbReference>
<feature type="region of interest" description="Disordered" evidence="3">
    <location>
        <begin position="183"/>
        <end position="203"/>
    </location>
</feature>
<dbReference type="InterPro" id="IPR006041">
    <property type="entry name" value="Pollen_Ole_e1_allergen"/>
</dbReference>
<protein>
    <submittedName>
        <fullName evidence="4">Uncharacterized protein</fullName>
    </submittedName>
</protein>
<evidence type="ECO:0000256" key="1">
    <source>
        <dbReference type="ARBA" id="ARBA00010049"/>
    </source>
</evidence>
<reference evidence="4" key="1">
    <citation type="submission" date="2017-07" db="EMBL/GenBank/DDBJ databases">
        <title>Taro Niue Genome Assembly and Annotation.</title>
        <authorList>
            <person name="Atibalentja N."/>
            <person name="Keating K."/>
            <person name="Fields C.J."/>
        </authorList>
    </citation>
    <scope>NUCLEOTIDE SEQUENCE</scope>
    <source>
        <strain evidence="4">Niue_2</strain>
        <tissue evidence="4">Leaf</tissue>
    </source>
</reference>
<feature type="region of interest" description="Disordered" evidence="3">
    <location>
        <begin position="43"/>
        <end position="121"/>
    </location>
</feature>
<dbReference type="OrthoDB" id="1896520at2759"/>
<comment type="similarity">
    <text evidence="1">Belongs to the Ole e I family.</text>
</comment>
<accession>A0A843UN72</accession>
<dbReference type="EMBL" id="NMUH01000687">
    <property type="protein sequence ID" value="MQL83284.1"/>
    <property type="molecule type" value="Genomic_DNA"/>
</dbReference>
<dbReference type="Proteomes" id="UP000652761">
    <property type="component" value="Unassembled WGS sequence"/>
</dbReference>
<feature type="compositionally biased region" description="Gly residues" evidence="3">
    <location>
        <begin position="402"/>
        <end position="421"/>
    </location>
</feature>
<organism evidence="4 5">
    <name type="scientific">Colocasia esculenta</name>
    <name type="common">Wild taro</name>
    <name type="synonym">Arum esculentum</name>
    <dbReference type="NCBI Taxonomy" id="4460"/>
    <lineage>
        <taxon>Eukaryota</taxon>
        <taxon>Viridiplantae</taxon>
        <taxon>Streptophyta</taxon>
        <taxon>Embryophyta</taxon>
        <taxon>Tracheophyta</taxon>
        <taxon>Spermatophyta</taxon>
        <taxon>Magnoliopsida</taxon>
        <taxon>Liliopsida</taxon>
        <taxon>Araceae</taxon>
        <taxon>Aroideae</taxon>
        <taxon>Colocasieae</taxon>
        <taxon>Colocasia</taxon>
    </lineage>
</organism>
<feature type="region of interest" description="Disordered" evidence="3">
    <location>
        <begin position="401"/>
        <end position="428"/>
    </location>
</feature>
<evidence type="ECO:0000313" key="4">
    <source>
        <dbReference type="EMBL" id="MQL83284.1"/>
    </source>
</evidence>
<sequence>MQRVKESCPISVKEGLVLEAFGACSNPGREDEQMRVQRLEIGPMGPKSFLGKSGKSVGPPITGGLLGKSSGSSTPGLSGKSSGSGNSGKDILGIDPGILCPDPVLLPDPTSSTGSPNRLPAGLKRLEAGRKRRGCSQGQPIKRFPGELSFTIGEATGGGASSVQGRTDDNLAAGDAVGVRTNVEAPPESSWDTVEAEGTPRSPSCCGGGVGASTLCQVPTKDASWAFYDDEVRHEASSVATAGSLDVENRAMVLRAGHGSEVFSQQCFEQVFPLAELECAAEQWSDDLIKHVGCLVGIMFEEQENLSKTIPPRHLSRLHHHLPLVAVVFRARRHLDPCPQKAEDPEHRLDVREAGGDAADDRRTGRAAQGAGEDRESGVLGAANADVAGEVAASDDDLSLAGNGGGGGRLAQVEGRGGGEVGDGEKWGRRDGEKWVRREWASGGWSQRAMDAKLRVEYRNWLTAILMYMADDVTDREGKYRIEVDGEHDDEICESVLVSSPKSVCATPLTGRDRSRIVLSHANGVVSNKRIADNLGFRRVAAMDGCSEIMRETQERSEKQKSG</sequence>